<comment type="similarity">
    <text evidence="3">Belongs to the CheB family.</text>
</comment>
<comment type="subcellular location">
    <subcellularLocation>
        <location evidence="3">Cytoplasm</location>
    </subcellularLocation>
</comment>
<dbReference type="PIRSF" id="PIRSF000876">
    <property type="entry name" value="RR_chemtxs_CheB"/>
    <property type="match status" value="1"/>
</dbReference>
<dbReference type="PANTHER" id="PTHR42872:SF3">
    <property type="entry name" value="PROTEIN-GLUTAMATE METHYLESTERASE_PROTEIN-GLUTAMINE GLUTAMINASE 1"/>
    <property type="match status" value="1"/>
</dbReference>
<dbReference type="KEGG" id="dmm:dnm_044700"/>
<evidence type="ECO:0000313" key="8">
    <source>
        <dbReference type="EMBL" id="QTA88424.1"/>
    </source>
</evidence>
<keyword evidence="3 5" id="KW-0597">Phosphoprotein</keyword>
<dbReference type="NCBIfam" id="NF001965">
    <property type="entry name" value="PRK00742.1"/>
    <property type="match status" value="1"/>
</dbReference>
<feature type="domain" description="CheB-type methylesterase" evidence="7">
    <location>
        <begin position="199"/>
        <end position="387"/>
    </location>
</feature>
<comment type="catalytic activity">
    <reaction evidence="3">
        <text>L-glutaminyl-[protein] + H2O = L-glutamyl-[protein] + NH4(+)</text>
        <dbReference type="Rhea" id="RHEA:16441"/>
        <dbReference type="Rhea" id="RHEA-COMP:10207"/>
        <dbReference type="Rhea" id="RHEA-COMP:10208"/>
        <dbReference type="ChEBI" id="CHEBI:15377"/>
        <dbReference type="ChEBI" id="CHEBI:28938"/>
        <dbReference type="ChEBI" id="CHEBI:29973"/>
        <dbReference type="ChEBI" id="CHEBI:30011"/>
        <dbReference type="EC" id="3.5.1.44"/>
    </reaction>
</comment>
<dbReference type="GO" id="GO:0000156">
    <property type="term" value="F:phosphorelay response regulator activity"/>
    <property type="evidence" value="ECO:0007669"/>
    <property type="project" value="InterPro"/>
</dbReference>
<dbReference type="HAMAP" id="MF_00099">
    <property type="entry name" value="CheB_chemtxs"/>
    <property type="match status" value="1"/>
</dbReference>
<evidence type="ECO:0000313" key="9">
    <source>
        <dbReference type="Proteomes" id="UP000663722"/>
    </source>
</evidence>
<dbReference type="CDD" id="cd16432">
    <property type="entry name" value="CheB_Rec"/>
    <property type="match status" value="1"/>
</dbReference>
<dbReference type="PROSITE" id="PS50110">
    <property type="entry name" value="RESPONSE_REGULATORY"/>
    <property type="match status" value="1"/>
</dbReference>
<sequence>MEKDLKILVVDDTVTYRQILSKIVSGFENVELLGVASNGKIALSKIKLKNPDLVLLDVFMPEMDGLETLDQIKKEHPHIDVIMLSGMDRENANLTVKALAAGALDFIPKPRGTSVDDNIAELRTALSRLILMARTRKYSRQARGISGNNTPATPLSAPEKRIVKSAAPKKILLPETDTENLITPPSENRYSRKPERIDVVVMGVSTGGPNALQEMIPKLDGDFPVPILAVQHMPSMFTASLAARLDKASSIKVVEGEDGQLVKKGIIYIAPGGRHMIVKKDRFNNTVLGLTDALPVNSCRPSVDVLFHSVAKVYGGNVLAIILTGMGTDGVSGVAAIRRRGGYSIVQDEKTSVIWGMPGAVVEANEANEIIPLDRMASRIAGITKKRRF</sequence>
<dbReference type="GO" id="GO:0008984">
    <property type="term" value="F:protein-glutamate methylesterase activity"/>
    <property type="evidence" value="ECO:0007669"/>
    <property type="project" value="UniProtKB-UniRule"/>
</dbReference>
<dbReference type="AlphaFoldDB" id="A0A975GP36"/>
<dbReference type="Gene3D" id="3.40.50.180">
    <property type="entry name" value="Methylesterase CheB, C-terminal domain"/>
    <property type="match status" value="1"/>
</dbReference>
<dbReference type="InterPro" id="IPR008248">
    <property type="entry name" value="CheB-like"/>
</dbReference>
<dbReference type="EMBL" id="CP061800">
    <property type="protein sequence ID" value="QTA88424.1"/>
    <property type="molecule type" value="Genomic_DNA"/>
</dbReference>
<dbReference type="GO" id="GO:0006935">
    <property type="term" value="P:chemotaxis"/>
    <property type="evidence" value="ECO:0007669"/>
    <property type="project" value="UniProtKB-UniRule"/>
</dbReference>
<dbReference type="InterPro" id="IPR000673">
    <property type="entry name" value="Sig_transdc_resp-reg_Me-estase"/>
</dbReference>
<evidence type="ECO:0000259" key="7">
    <source>
        <dbReference type="PROSITE" id="PS50122"/>
    </source>
</evidence>
<dbReference type="GO" id="GO:0005737">
    <property type="term" value="C:cytoplasm"/>
    <property type="evidence" value="ECO:0007669"/>
    <property type="project" value="UniProtKB-SubCell"/>
</dbReference>
<dbReference type="Pfam" id="PF01339">
    <property type="entry name" value="CheB_methylest"/>
    <property type="match status" value="1"/>
</dbReference>
<name>A0A975GP36_9BACT</name>
<keyword evidence="1 3" id="KW-0378">Hydrolase</keyword>
<keyword evidence="9" id="KW-1185">Reference proteome</keyword>
<dbReference type="Proteomes" id="UP000663722">
    <property type="component" value="Chromosome"/>
</dbReference>
<dbReference type="EC" id="3.1.1.61" evidence="3"/>
<feature type="active site" evidence="3 4">
    <location>
        <position position="205"/>
    </location>
</feature>
<dbReference type="SMART" id="SM00448">
    <property type="entry name" value="REC"/>
    <property type="match status" value="1"/>
</dbReference>
<dbReference type="Pfam" id="PF00072">
    <property type="entry name" value="Response_reg"/>
    <property type="match status" value="1"/>
</dbReference>
<dbReference type="CDD" id="cd17541">
    <property type="entry name" value="REC_CheB-like"/>
    <property type="match status" value="1"/>
</dbReference>
<organism evidence="8 9">
    <name type="scientific">Desulfonema magnum</name>
    <dbReference type="NCBI Taxonomy" id="45655"/>
    <lineage>
        <taxon>Bacteria</taxon>
        <taxon>Pseudomonadati</taxon>
        <taxon>Thermodesulfobacteriota</taxon>
        <taxon>Desulfobacteria</taxon>
        <taxon>Desulfobacterales</taxon>
        <taxon>Desulfococcaceae</taxon>
        <taxon>Desulfonema</taxon>
    </lineage>
</organism>
<protein>
    <recommendedName>
        <fullName evidence="3">Protein-glutamate methylesterase/protein-glutamine glutaminase</fullName>
        <ecNumber evidence="3">3.1.1.61</ecNumber>
        <ecNumber evidence="3">3.5.1.44</ecNumber>
    </recommendedName>
</protein>
<evidence type="ECO:0000256" key="3">
    <source>
        <dbReference type="HAMAP-Rule" id="MF_00099"/>
    </source>
</evidence>
<comment type="function">
    <text evidence="3">Involved in chemotaxis. Part of a chemotaxis signal transduction system that modulates chemotaxis in response to various stimuli. Catalyzes the demethylation of specific methylglutamate residues introduced into the chemoreceptors (methyl-accepting chemotaxis proteins or MCP) by CheR. Also mediates the irreversible deamidation of specific glutamine residues to glutamic acid.</text>
</comment>
<dbReference type="InterPro" id="IPR011006">
    <property type="entry name" value="CheY-like_superfamily"/>
</dbReference>
<feature type="modified residue" description="4-aspartylphosphate" evidence="3 5">
    <location>
        <position position="57"/>
    </location>
</feature>
<proteinExistence type="inferred from homology"/>
<gene>
    <name evidence="8" type="primary">cheB4</name>
    <name evidence="3" type="synonym">cheB</name>
    <name evidence="8" type="ORF">dnm_044700</name>
</gene>
<keyword evidence="3 4" id="KW-0145">Chemotaxis</keyword>
<dbReference type="SUPFAM" id="SSF52172">
    <property type="entry name" value="CheY-like"/>
    <property type="match status" value="1"/>
</dbReference>
<comment type="domain">
    <text evidence="3">Contains a C-terminal catalytic domain, and an N-terminal region which modulates catalytic activity.</text>
</comment>
<evidence type="ECO:0000256" key="5">
    <source>
        <dbReference type="PROSITE-ProRule" id="PRU00169"/>
    </source>
</evidence>
<comment type="catalytic activity">
    <reaction evidence="2 3">
        <text>[protein]-L-glutamate 5-O-methyl ester + H2O = L-glutamyl-[protein] + methanol + H(+)</text>
        <dbReference type="Rhea" id="RHEA:23236"/>
        <dbReference type="Rhea" id="RHEA-COMP:10208"/>
        <dbReference type="Rhea" id="RHEA-COMP:10311"/>
        <dbReference type="ChEBI" id="CHEBI:15377"/>
        <dbReference type="ChEBI" id="CHEBI:15378"/>
        <dbReference type="ChEBI" id="CHEBI:17790"/>
        <dbReference type="ChEBI" id="CHEBI:29973"/>
        <dbReference type="ChEBI" id="CHEBI:82795"/>
        <dbReference type="EC" id="3.1.1.61"/>
    </reaction>
</comment>
<comment type="PTM">
    <text evidence="3">Phosphorylated by CheA. Phosphorylation of the N-terminal regulatory domain activates the methylesterase activity.</text>
</comment>
<dbReference type="GO" id="GO:0050568">
    <property type="term" value="F:protein-glutamine glutaminase activity"/>
    <property type="evidence" value="ECO:0007669"/>
    <property type="project" value="UniProtKB-UniRule"/>
</dbReference>
<dbReference type="InterPro" id="IPR001789">
    <property type="entry name" value="Sig_transdc_resp-reg_receiver"/>
</dbReference>
<keyword evidence="3" id="KW-0963">Cytoplasm</keyword>
<evidence type="ECO:0000259" key="6">
    <source>
        <dbReference type="PROSITE" id="PS50110"/>
    </source>
</evidence>
<dbReference type="InterPro" id="IPR035909">
    <property type="entry name" value="CheB_C"/>
</dbReference>
<dbReference type="PANTHER" id="PTHR42872">
    <property type="entry name" value="PROTEIN-GLUTAMATE METHYLESTERASE/PROTEIN-GLUTAMINE GLUTAMINASE"/>
    <property type="match status" value="1"/>
</dbReference>
<accession>A0A975GP36</accession>
<evidence type="ECO:0000256" key="1">
    <source>
        <dbReference type="ARBA" id="ARBA00022801"/>
    </source>
</evidence>
<feature type="active site" evidence="3 4">
    <location>
        <position position="232"/>
    </location>
</feature>
<dbReference type="Gene3D" id="3.40.50.2300">
    <property type="match status" value="1"/>
</dbReference>
<dbReference type="SUPFAM" id="SSF52738">
    <property type="entry name" value="Methylesterase CheB, C-terminal domain"/>
    <property type="match status" value="1"/>
</dbReference>
<dbReference type="PROSITE" id="PS50122">
    <property type="entry name" value="CHEB"/>
    <property type="match status" value="1"/>
</dbReference>
<evidence type="ECO:0000256" key="4">
    <source>
        <dbReference type="PROSITE-ProRule" id="PRU00050"/>
    </source>
</evidence>
<reference evidence="8" key="1">
    <citation type="journal article" date="2021" name="Microb. Physiol.">
        <title>Proteogenomic Insights into the Physiology of Marine, Sulfate-Reducing, Filamentous Desulfonema limicola and Desulfonema magnum.</title>
        <authorList>
            <person name="Schnaars V."/>
            <person name="Wohlbrand L."/>
            <person name="Scheve S."/>
            <person name="Hinrichs C."/>
            <person name="Reinhardt R."/>
            <person name="Rabus R."/>
        </authorList>
    </citation>
    <scope>NUCLEOTIDE SEQUENCE</scope>
    <source>
        <strain evidence="8">4be13</strain>
    </source>
</reference>
<feature type="domain" description="Response regulatory" evidence="6">
    <location>
        <begin position="6"/>
        <end position="124"/>
    </location>
</feature>
<feature type="active site" evidence="3 4">
    <location>
        <position position="329"/>
    </location>
</feature>
<dbReference type="EC" id="3.5.1.44" evidence="3"/>
<evidence type="ECO:0000256" key="2">
    <source>
        <dbReference type="ARBA" id="ARBA00048267"/>
    </source>
</evidence>